<dbReference type="InterPro" id="IPR036317">
    <property type="entry name" value="Cullin_homology_sf"/>
</dbReference>
<dbReference type="SMART" id="SM00884">
    <property type="entry name" value="Cullin_Nedd8"/>
    <property type="match status" value="1"/>
</dbReference>
<dbReference type="SUPFAM" id="SSF75632">
    <property type="entry name" value="Cullin homology domain"/>
    <property type="match status" value="1"/>
</dbReference>
<feature type="compositionally biased region" description="Polar residues" evidence="1">
    <location>
        <begin position="332"/>
        <end position="359"/>
    </location>
</feature>
<feature type="region of interest" description="Disordered" evidence="1">
    <location>
        <begin position="1583"/>
        <end position="1633"/>
    </location>
</feature>
<dbReference type="VEuPathDB" id="TriTrypDB:LtaPh_3624800"/>
<feature type="compositionally biased region" description="Basic and acidic residues" evidence="1">
    <location>
        <begin position="1134"/>
        <end position="1150"/>
    </location>
</feature>
<dbReference type="SUPFAM" id="SSF46785">
    <property type="entry name" value="Winged helix' DNA-binding domain"/>
    <property type="match status" value="1"/>
</dbReference>
<dbReference type="Pfam" id="PF10557">
    <property type="entry name" value="Cullin_Nedd8"/>
    <property type="match status" value="1"/>
</dbReference>
<feature type="region of interest" description="Disordered" evidence="1">
    <location>
        <begin position="332"/>
        <end position="385"/>
    </location>
</feature>
<evidence type="ECO:0000256" key="1">
    <source>
        <dbReference type="SAM" id="MobiDB-lite"/>
    </source>
</evidence>
<feature type="region of interest" description="Disordered" evidence="1">
    <location>
        <begin position="126"/>
        <end position="150"/>
    </location>
</feature>
<feature type="region of interest" description="Disordered" evidence="1">
    <location>
        <begin position="436"/>
        <end position="458"/>
    </location>
</feature>
<feature type="compositionally biased region" description="Basic and acidic residues" evidence="1">
    <location>
        <begin position="294"/>
        <end position="309"/>
    </location>
</feature>
<dbReference type="InterPro" id="IPR036388">
    <property type="entry name" value="WH-like_DNA-bd_sf"/>
</dbReference>
<dbReference type="InterPro" id="IPR019559">
    <property type="entry name" value="Cullin_neddylation_domain"/>
</dbReference>
<evidence type="ECO:0000313" key="4">
    <source>
        <dbReference type="Proteomes" id="UP000419144"/>
    </source>
</evidence>
<feature type="region of interest" description="Disordered" evidence="1">
    <location>
        <begin position="1134"/>
        <end position="1160"/>
    </location>
</feature>
<feature type="compositionally biased region" description="Polar residues" evidence="1">
    <location>
        <begin position="370"/>
        <end position="385"/>
    </location>
</feature>
<comment type="caution">
    <text evidence="3">The sequence shown here is derived from an EMBL/GenBank/DDBJ whole genome shotgun (WGS) entry which is preliminary data.</text>
</comment>
<gene>
    <name evidence="3" type="ORF">LtaPh_3624800</name>
</gene>
<feature type="compositionally biased region" description="Basic and acidic residues" evidence="1">
    <location>
        <begin position="834"/>
        <end position="845"/>
    </location>
</feature>
<feature type="compositionally biased region" description="Polar residues" evidence="1">
    <location>
        <begin position="1583"/>
        <end position="1596"/>
    </location>
</feature>
<accession>A0A640KVB9</accession>
<feature type="region of interest" description="Disordered" evidence="1">
    <location>
        <begin position="1476"/>
        <end position="1519"/>
    </location>
</feature>
<evidence type="ECO:0000313" key="3">
    <source>
        <dbReference type="EMBL" id="GET93318.1"/>
    </source>
</evidence>
<proteinExistence type="predicted"/>
<dbReference type="OrthoDB" id="27073at2759"/>
<feature type="compositionally biased region" description="Low complexity" evidence="1">
    <location>
        <begin position="1597"/>
        <end position="1611"/>
    </location>
</feature>
<keyword evidence="4" id="KW-1185">Reference proteome</keyword>
<feature type="region of interest" description="Disordered" evidence="1">
    <location>
        <begin position="832"/>
        <end position="852"/>
    </location>
</feature>
<dbReference type="EMBL" id="BLBS01000057">
    <property type="protein sequence ID" value="GET93318.1"/>
    <property type="molecule type" value="Genomic_DNA"/>
</dbReference>
<dbReference type="InterPro" id="IPR036390">
    <property type="entry name" value="WH_DNA-bd_sf"/>
</dbReference>
<sequence length="1915" mass="209266">MTVSLHDLIKEWEAVNAELYRASQESHQRYPFPSHRHCSSYGRDCCAESLSSSCSPLSSTTTYARVYNLLSRVRHIAEDARYNSFCIIQHLLWVTIVAWANQMANASGDLIQLPIEMRRYYGPSPRCPTRRGSANSDSVNDDTAGKAGLSAPIPVQRTSFPCPLLPPLEFWDPSVLEEMAGASSPEPDTARDASLHRAPNLPEVWSNAVQRIFALWCATSMASSSAEAAQSHLPQNSCSTASPGTLEYAYTWIIVAQHYHRFKSLLSLFFLRYDVMLEDAEEVLRRRGRQQLRQQKDNRLSDPHNEEVQRAAAHSPRPPSFLLRLHGESSLVSSFSPTPGGATSASGADNRMNNSSTPDTLPAERESTKHITQARASTHSPSSLPSTANLLGHLMRTIVNENLAKVREVTGGVLLFLLLPRIHSARLRKQITAPASGIENPGKVSHCAPSQGNTATDEADTGKDVALALASIRQLSSVSTWHSDEQDGDDDDDCVVWSSPPSPLLSCTAASFGHDNGDAPAQANMASASTTDSQVRGRAEQEEYVARKVFKLLLMLEDCHIHILQRWLIENGKRVSFFYGAQLATNLFDNVEGQQADFSHHLSSFDPSIATVSTTRTLADANRVLRETLQAYVRLRAKLLFLNAGTTHFLDALTPWGRTHMLESLNAFLCGFCGVRLPPSSFPSAGDVPDKRTTESSKKQPNKAAALLLDGCNESALFFPPTNVVVTDFARRWGVPLWIAMCNEARQRMEALKLVEQKRAKQEKGTKARTENECSHVTQPEKYPQQQHAIERLSDEAMGGKDHGCDYLRSTGRSTAPVTCSFAAADVSAVDDSCSEKPDTRDRHSVASTELEDAVSRTTSIVWPPRSPTVANEVEDGRDTRGIHRHGGAEEGSRAITRRRGRGLDLKRVLHQQQQRRARLGNVKLPQQGVTASRVGTQLTISEDGGDVVESLYTAETTSVGDNAGRLRDNTGSAATEERQHGGEHLTTPGDSHAKGFSRSAQLHQVATLPDEGFPCLLYLMPRRSRFPILDKAATAVQQQLLTLFSANVQNYLTDYLVECETAAEAAVAADQRIVLASQKKKREKASQVTAMGGQASTGTAAASSIAVVTPFPKPVLVHMVFLLEMTYAALQGRDDPTNETRDNHTEDYHTTGNGGSRRPLIETGLTATGQEVGAAVLEQCNGEFESVTSTKLSAPTSPALLAIAAVRKGFQGFLISLEKRAVLTLAQALYVLVQQGAAQQPPAAQLDAVDIILNMASLLNSKDMFVMLVKGYLAPQVMMCRSKSEIVVESQVVDRMAYRLGAAVTAPCITLLRDLRLAMSNPWKTTRLPPPSDTRADLAEDWELNATHGGLSRECEKVNGGEFEGASSGDIVSLCTQPAATRNPEMLDDMRPLQHDSFGLIHRLRVLCQAWWQPHTAVLLSSQRLRQLWEQHKLLDERLVDAVLSVEWQYDGHSEPFRGYGQKFRPWECENSSHLHPLSHSSGGPGAKSQRSSVSDASQGHHWWQGDGSQNSESLSAETQVRTVTAAAVVRGFSSALGNAVRRTGRQAGDFGYDDSENESEDYREAYGGLLTLSTLQQYRSMYGPSTSSHRGSNFSSAGSPGAVSGPVASREWRGTSDGAQSTAADGHVSTTVPVGGRLERRHLRWPLGSGQLAFYMFSKGAVSAGRSVSQAVQIFGPPLTFLVCQLLDRASEQPYTFDALHKALPVQAPKPLLAHILHELVKADVVIRSVAPGSRQLTYQLRDDTCEVRQRKVIVDVRAAAQQQWVTKAMTMTDAEAFDNGEGDSPERSGARNEASTANPTAVTTVLSTSSLKPVREARLDAPGKAKSVLRVSVGEPSSPTYSANCAHKIKVCIVRIMKAERVLPHRELLERVALALEGQFMVTPSQFKGCVAHLIEKEFLQRGEQGEYMLVP</sequence>
<protein>
    <recommendedName>
        <fullName evidence="2">Cullin neddylation domain-containing protein</fullName>
    </recommendedName>
</protein>
<feature type="compositionally biased region" description="Basic and acidic residues" evidence="1">
    <location>
        <begin position="762"/>
        <end position="774"/>
    </location>
</feature>
<organism evidence="3 4">
    <name type="scientific">Leishmania tarentolae</name>
    <name type="common">Sauroleishmania tarentolae</name>
    <dbReference type="NCBI Taxonomy" id="5689"/>
    <lineage>
        <taxon>Eukaryota</taxon>
        <taxon>Discoba</taxon>
        <taxon>Euglenozoa</taxon>
        <taxon>Kinetoplastea</taxon>
        <taxon>Metakinetoplastina</taxon>
        <taxon>Trypanosomatida</taxon>
        <taxon>Trypanosomatidae</taxon>
        <taxon>Leishmaniinae</taxon>
        <taxon>Leishmania</taxon>
        <taxon>lizard Leishmania</taxon>
    </lineage>
</organism>
<dbReference type="Gene3D" id="1.10.10.10">
    <property type="entry name" value="Winged helix-like DNA-binding domain superfamily/Winged helix DNA-binding domain"/>
    <property type="match status" value="1"/>
</dbReference>
<name>A0A640KVB9_LEITA</name>
<feature type="region of interest" description="Disordered" evidence="1">
    <location>
        <begin position="762"/>
        <end position="786"/>
    </location>
</feature>
<feature type="region of interest" description="Disordered" evidence="1">
    <location>
        <begin position="288"/>
        <end position="320"/>
    </location>
</feature>
<feature type="region of interest" description="Disordered" evidence="1">
    <location>
        <begin position="961"/>
        <end position="996"/>
    </location>
</feature>
<dbReference type="Proteomes" id="UP000419144">
    <property type="component" value="Unassembled WGS sequence"/>
</dbReference>
<feature type="region of interest" description="Disordered" evidence="1">
    <location>
        <begin position="1779"/>
        <end position="1804"/>
    </location>
</feature>
<feature type="compositionally biased region" description="Polar residues" evidence="1">
    <location>
        <begin position="1619"/>
        <end position="1633"/>
    </location>
</feature>
<evidence type="ECO:0000259" key="2">
    <source>
        <dbReference type="SMART" id="SM00884"/>
    </source>
</evidence>
<reference evidence="3" key="1">
    <citation type="submission" date="2019-11" db="EMBL/GenBank/DDBJ databases">
        <title>Leishmania tarentolae CDS.</title>
        <authorList>
            <person name="Goto Y."/>
            <person name="Yamagishi J."/>
        </authorList>
    </citation>
    <scope>NUCLEOTIDE SEQUENCE [LARGE SCALE GENOMIC DNA]</scope>
    <source>
        <strain evidence="3">Parrot Tar II</strain>
    </source>
</reference>
<feature type="domain" description="Cullin neddylation" evidence="2">
    <location>
        <begin position="1844"/>
        <end position="1911"/>
    </location>
</feature>
<feature type="compositionally biased region" description="Polar residues" evidence="1">
    <location>
        <begin position="1508"/>
        <end position="1519"/>
    </location>
</feature>
<feature type="compositionally biased region" description="Polar residues" evidence="1">
    <location>
        <begin position="1490"/>
        <end position="1499"/>
    </location>
</feature>